<accession>A0ABU7BAK4</accession>
<evidence type="ECO:0000256" key="1">
    <source>
        <dbReference type="SAM" id="MobiDB-lite"/>
    </source>
</evidence>
<feature type="non-terminal residue" evidence="3">
    <location>
        <position position="100"/>
    </location>
</feature>
<proteinExistence type="predicted"/>
<feature type="chain" id="PRO_5046551999" evidence="2">
    <location>
        <begin position="22"/>
        <end position="100"/>
    </location>
</feature>
<dbReference type="EMBL" id="JAHUTI010046183">
    <property type="protein sequence ID" value="MED6247006.1"/>
    <property type="molecule type" value="Genomic_DNA"/>
</dbReference>
<comment type="caution">
    <text evidence="3">The sequence shown here is derived from an EMBL/GenBank/DDBJ whole genome shotgun (WGS) entry which is preliminary data.</text>
</comment>
<evidence type="ECO:0000313" key="4">
    <source>
        <dbReference type="Proteomes" id="UP001345963"/>
    </source>
</evidence>
<dbReference type="Proteomes" id="UP001345963">
    <property type="component" value="Unassembled WGS sequence"/>
</dbReference>
<evidence type="ECO:0000313" key="3">
    <source>
        <dbReference type="EMBL" id="MED6247006.1"/>
    </source>
</evidence>
<name>A0ABU7BAK4_9TELE</name>
<organism evidence="3 4">
    <name type="scientific">Ataeniobius toweri</name>
    <dbReference type="NCBI Taxonomy" id="208326"/>
    <lineage>
        <taxon>Eukaryota</taxon>
        <taxon>Metazoa</taxon>
        <taxon>Chordata</taxon>
        <taxon>Craniata</taxon>
        <taxon>Vertebrata</taxon>
        <taxon>Euteleostomi</taxon>
        <taxon>Actinopterygii</taxon>
        <taxon>Neopterygii</taxon>
        <taxon>Teleostei</taxon>
        <taxon>Neoteleostei</taxon>
        <taxon>Acanthomorphata</taxon>
        <taxon>Ovalentaria</taxon>
        <taxon>Atherinomorphae</taxon>
        <taxon>Cyprinodontiformes</taxon>
        <taxon>Goodeidae</taxon>
        <taxon>Ataeniobius</taxon>
    </lineage>
</organism>
<sequence length="100" mass="10901">LSQLLVLVLVVFRFIRDRVVGAADSEESLSPDISSAPPGGAQGVPRPAERHSPSSVTWASSRCWGFWGFRLDPNRSCWGQPLTVAQHDMVEALKQGAKTQ</sequence>
<keyword evidence="2" id="KW-0732">Signal</keyword>
<keyword evidence="4" id="KW-1185">Reference proteome</keyword>
<feature type="signal peptide" evidence="2">
    <location>
        <begin position="1"/>
        <end position="21"/>
    </location>
</feature>
<evidence type="ECO:0000256" key="2">
    <source>
        <dbReference type="SAM" id="SignalP"/>
    </source>
</evidence>
<gene>
    <name evidence="3" type="ORF">ATANTOWER_027780</name>
</gene>
<protein>
    <submittedName>
        <fullName evidence="3">Uncharacterized protein</fullName>
    </submittedName>
</protein>
<feature type="region of interest" description="Disordered" evidence="1">
    <location>
        <begin position="23"/>
        <end position="53"/>
    </location>
</feature>
<reference evidence="3 4" key="1">
    <citation type="submission" date="2021-07" db="EMBL/GenBank/DDBJ databases">
        <authorList>
            <person name="Palmer J.M."/>
        </authorList>
    </citation>
    <scope>NUCLEOTIDE SEQUENCE [LARGE SCALE GENOMIC DNA]</scope>
    <source>
        <strain evidence="3 4">AT_MEX2019</strain>
        <tissue evidence="3">Muscle</tissue>
    </source>
</reference>
<feature type="non-terminal residue" evidence="3">
    <location>
        <position position="1"/>
    </location>
</feature>